<protein>
    <submittedName>
        <fullName evidence="1">Uncharacterized protein</fullName>
    </submittedName>
</protein>
<dbReference type="Proteomes" id="UP000054018">
    <property type="component" value="Unassembled WGS sequence"/>
</dbReference>
<reference evidence="2" key="2">
    <citation type="submission" date="2015-01" db="EMBL/GenBank/DDBJ databases">
        <title>Evolutionary Origins and Diversification of the Mycorrhizal Mutualists.</title>
        <authorList>
            <consortium name="DOE Joint Genome Institute"/>
            <consortium name="Mycorrhizal Genomics Consortium"/>
            <person name="Kohler A."/>
            <person name="Kuo A."/>
            <person name="Nagy L.G."/>
            <person name="Floudas D."/>
            <person name="Copeland A."/>
            <person name="Barry K.W."/>
            <person name="Cichocki N."/>
            <person name="Veneault-Fourrey C."/>
            <person name="LaButti K."/>
            <person name="Lindquist E.A."/>
            <person name="Lipzen A."/>
            <person name="Lundell T."/>
            <person name="Morin E."/>
            <person name="Murat C."/>
            <person name="Riley R."/>
            <person name="Ohm R."/>
            <person name="Sun H."/>
            <person name="Tunlid A."/>
            <person name="Henrissat B."/>
            <person name="Grigoriev I.V."/>
            <person name="Hibbett D.S."/>
            <person name="Martin F."/>
        </authorList>
    </citation>
    <scope>NUCLEOTIDE SEQUENCE [LARGE SCALE GENOMIC DNA]</scope>
    <source>
        <strain evidence="2">441</strain>
    </source>
</reference>
<gene>
    <name evidence="1" type="ORF">PISMIDRAFT_684806</name>
</gene>
<dbReference type="EMBL" id="KN833817">
    <property type="protein sequence ID" value="KIK17857.1"/>
    <property type="molecule type" value="Genomic_DNA"/>
</dbReference>
<organism evidence="1 2">
    <name type="scientific">Pisolithus microcarpus 441</name>
    <dbReference type="NCBI Taxonomy" id="765257"/>
    <lineage>
        <taxon>Eukaryota</taxon>
        <taxon>Fungi</taxon>
        <taxon>Dikarya</taxon>
        <taxon>Basidiomycota</taxon>
        <taxon>Agaricomycotina</taxon>
        <taxon>Agaricomycetes</taxon>
        <taxon>Agaricomycetidae</taxon>
        <taxon>Boletales</taxon>
        <taxon>Sclerodermatineae</taxon>
        <taxon>Pisolithaceae</taxon>
        <taxon>Pisolithus</taxon>
    </lineage>
</organism>
<accession>A0A0C9Z5Y2</accession>
<name>A0A0C9Z5Y2_9AGAM</name>
<dbReference type="HOGENOM" id="CLU_2590654_0_0_1"/>
<keyword evidence="2" id="KW-1185">Reference proteome</keyword>
<evidence type="ECO:0000313" key="2">
    <source>
        <dbReference type="Proteomes" id="UP000054018"/>
    </source>
</evidence>
<proteinExistence type="predicted"/>
<reference evidence="1 2" key="1">
    <citation type="submission" date="2014-04" db="EMBL/GenBank/DDBJ databases">
        <authorList>
            <consortium name="DOE Joint Genome Institute"/>
            <person name="Kuo A."/>
            <person name="Kohler A."/>
            <person name="Costa M.D."/>
            <person name="Nagy L.G."/>
            <person name="Floudas D."/>
            <person name="Copeland A."/>
            <person name="Barry K.W."/>
            <person name="Cichocki N."/>
            <person name="Veneault-Fourrey C."/>
            <person name="LaButti K."/>
            <person name="Lindquist E.A."/>
            <person name="Lipzen A."/>
            <person name="Lundell T."/>
            <person name="Morin E."/>
            <person name="Murat C."/>
            <person name="Sun H."/>
            <person name="Tunlid A."/>
            <person name="Henrissat B."/>
            <person name="Grigoriev I.V."/>
            <person name="Hibbett D.S."/>
            <person name="Martin F."/>
            <person name="Nordberg H.P."/>
            <person name="Cantor M.N."/>
            <person name="Hua S.X."/>
        </authorList>
    </citation>
    <scope>NUCLEOTIDE SEQUENCE [LARGE SCALE GENOMIC DNA]</scope>
    <source>
        <strain evidence="1 2">441</strain>
    </source>
</reference>
<dbReference type="AlphaFoldDB" id="A0A0C9Z5Y2"/>
<sequence>MHGTDQVQPSQGRLRTMIMKKGYYICTHTCKESAHGSGPRCQSSGVKNTLATMQGRSGSHWLKDRLVALHYPELAYLLRA</sequence>
<evidence type="ECO:0000313" key="1">
    <source>
        <dbReference type="EMBL" id="KIK17857.1"/>
    </source>
</evidence>